<dbReference type="EC" id="3.4.22.70" evidence="4"/>
<evidence type="ECO:0000256" key="2">
    <source>
        <dbReference type="PIRSR" id="PIRSR605754-1"/>
    </source>
</evidence>
<keyword evidence="3" id="KW-0812">Transmembrane</keyword>
<dbReference type="Gene3D" id="2.40.260.10">
    <property type="entry name" value="Sortase"/>
    <property type="match status" value="1"/>
</dbReference>
<dbReference type="Pfam" id="PF04203">
    <property type="entry name" value="Sortase"/>
    <property type="match status" value="1"/>
</dbReference>
<accession>A0A7X0C0J3</accession>
<name>A0A7X0C0J3_9ACTN</name>
<dbReference type="EMBL" id="JACHJB010000001">
    <property type="protein sequence ID" value="MBB6346272.1"/>
    <property type="molecule type" value="Genomic_DNA"/>
</dbReference>
<dbReference type="CDD" id="cd05830">
    <property type="entry name" value="Sortase_E"/>
    <property type="match status" value="1"/>
</dbReference>
<evidence type="ECO:0000256" key="3">
    <source>
        <dbReference type="SAM" id="Phobius"/>
    </source>
</evidence>
<dbReference type="InterPro" id="IPR005754">
    <property type="entry name" value="Sortase"/>
</dbReference>
<dbReference type="InterPro" id="IPR023365">
    <property type="entry name" value="Sortase_dom-sf"/>
</dbReference>
<dbReference type="RefSeq" id="WP_185084088.1">
    <property type="nucleotide sequence ID" value="NZ_JBEZFK010000006.1"/>
</dbReference>
<dbReference type="GO" id="GO:0016787">
    <property type="term" value="F:hydrolase activity"/>
    <property type="evidence" value="ECO:0007669"/>
    <property type="project" value="UniProtKB-KW"/>
</dbReference>
<reference evidence="4 5" key="1">
    <citation type="submission" date="2020-08" db="EMBL/GenBank/DDBJ databases">
        <title>Sequencing the genomes of 1000 actinobacteria strains.</title>
        <authorList>
            <person name="Klenk H.-P."/>
        </authorList>
    </citation>
    <scope>NUCLEOTIDE SEQUENCE [LARGE SCALE GENOMIC DNA]</scope>
    <source>
        <strain evidence="4 5">DSM 45913</strain>
    </source>
</reference>
<feature type="active site" description="Acyl-thioester intermediate" evidence="2">
    <location>
        <position position="187"/>
    </location>
</feature>
<proteinExistence type="predicted"/>
<organism evidence="4 5">
    <name type="scientific">Nonomuraea muscovyensis</name>
    <dbReference type="NCBI Taxonomy" id="1124761"/>
    <lineage>
        <taxon>Bacteria</taxon>
        <taxon>Bacillati</taxon>
        <taxon>Actinomycetota</taxon>
        <taxon>Actinomycetes</taxon>
        <taxon>Streptosporangiales</taxon>
        <taxon>Streptosporangiaceae</taxon>
        <taxon>Nonomuraea</taxon>
    </lineage>
</organism>
<comment type="caution">
    <text evidence="4">The sequence shown here is derived from an EMBL/GenBank/DDBJ whole genome shotgun (WGS) entry which is preliminary data.</text>
</comment>
<dbReference type="InterPro" id="IPR042003">
    <property type="entry name" value="Sortase_E"/>
</dbReference>
<evidence type="ECO:0000313" key="5">
    <source>
        <dbReference type="Proteomes" id="UP000583800"/>
    </source>
</evidence>
<dbReference type="InterPro" id="IPR053465">
    <property type="entry name" value="Sortase_Class_E"/>
</dbReference>
<keyword evidence="3" id="KW-1133">Transmembrane helix</keyword>
<protein>
    <submittedName>
        <fullName evidence="4">Sortase A</fullName>
        <ecNumber evidence="4">3.4.22.70</ecNumber>
    </submittedName>
</protein>
<evidence type="ECO:0000313" key="4">
    <source>
        <dbReference type="EMBL" id="MBB6346272.1"/>
    </source>
</evidence>
<gene>
    <name evidence="4" type="ORF">FHU36_002781</name>
</gene>
<sequence length="211" mass="23073">MRATLRTVGELSITAGLILLLFCAYLLWGTGAYTDRQQPLLQEELAREMAGGPRLAEERRLGKVRLGGAVALLRIPGLGADYRYAVIEGVSPEHLKKGPGHYPGTALPGQIGNFVVSGHRTTYGAPFNEIDKLDPGDEIVVEAREARYTYRVTRQRVVQPTALEVVAPVPGKPGREPRKAAITLTTCHPEYSAAQRLIVHGVLARTELREE</sequence>
<dbReference type="NCBIfam" id="NF033747">
    <property type="entry name" value="class_E_sortase"/>
    <property type="match status" value="1"/>
</dbReference>
<keyword evidence="5" id="KW-1185">Reference proteome</keyword>
<feature type="active site" description="Proton donor/acceptor" evidence="2">
    <location>
        <position position="119"/>
    </location>
</feature>
<dbReference type="Proteomes" id="UP000583800">
    <property type="component" value="Unassembled WGS sequence"/>
</dbReference>
<dbReference type="AlphaFoldDB" id="A0A7X0C0J3"/>
<keyword evidence="1 4" id="KW-0378">Hydrolase</keyword>
<dbReference type="NCBIfam" id="TIGR01076">
    <property type="entry name" value="sortase_fam"/>
    <property type="match status" value="1"/>
</dbReference>
<dbReference type="SUPFAM" id="SSF63817">
    <property type="entry name" value="Sortase"/>
    <property type="match status" value="1"/>
</dbReference>
<keyword evidence="3" id="KW-0472">Membrane</keyword>
<evidence type="ECO:0000256" key="1">
    <source>
        <dbReference type="ARBA" id="ARBA00022801"/>
    </source>
</evidence>
<feature type="transmembrane region" description="Helical" evidence="3">
    <location>
        <begin position="7"/>
        <end position="28"/>
    </location>
</feature>